<evidence type="ECO:0000313" key="4">
    <source>
        <dbReference type="EMBL" id="MFC5865289.1"/>
    </source>
</evidence>
<dbReference type="Pfam" id="PF10282">
    <property type="entry name" value="Lactonase"/>
    <property type="match status" value="1"/>
</dbReference>
<reference evidence="5" key="1">
    <citation type="journal article" date="2019" name="Int. J. Syst. Evol. Microbiol.">
        <title>The Global Catalogue of Microorganisms (GCM) 10K type strain sequencing project: providing services to taxonomists for standard genome sequencing and annotation.</title>
        <authorList>
            <consortium name="The Broad Institute Genomics Platform"/>
            <consortium name="The Broad Institute Genome Sequencing Center for Infectious Disease"/>
            <person name="Wu L."/>
            <person name="Ma J."/>
        </authorList>
    </citation>
    <scope>NUCLEOTIDE SEQUENCE [LARGE SCALE GENOMIC DNA]</scope>
    <source>
        <strain evidence="5">JCM 4087</strain>
    </source>
</reference>
<protein>
    <submittedName>
        <fullName evidence="4">Lactonase family protein</fullName>
    </submittedName>
</protein>
<comment type="caution">
    <text evidence="4">The sequence shown here is derived from an EMBL/GenBank/DDBJ whole genome shotgun (WGS) entry which is preliminary data.</text>
</comment>
<organism evidence="4 5">
    <name type="scientific">Acidicapsa dinghuensis</name>
    <dbReference type="NCBI Taxonomy" id="2218256"/>
    <lineage>
        <taxon>Bacteria</taxon>
        <taxon>Pseudomonadati</taxon>
        <taxon>Acidobacteriota</taxon>
        <taxon>Terriglobia</taxon>
        <taxon>Terriglobales</taxon>
        <taxon>Acidobacteriaceae</taxon>
        <taxon>Acidicapsa</taxon>
    </lineage>
</organism>
<gene>
    <name evidence="4" type="ORF">ACFPT7_23490</name>
</gene>
<dbReference type="Gene3D" id="2.130.10.10">
    <property type="entry name" value="YVTN repeat-like/Quinoprotein amine dehydrogenase"/>
    <property type="match status" value="2"/>
</dbReference>
<dbReference type="PANTHER" id="PTHR30344:SF1">
    <property type="entry name" value="6-PHOSPHOGLUCONOLACTONASE"/>
    <property type="match status" value="1"/>
</dbReference>
<dbReference type="EMBL" id="JBHSPH010000018">
    <property type="protein sequence ID" value="MFC5865289.1"/>
    <property type="molecule type" value="Genomic_DNA"/>
</dbReference>
<accession>A0ABW1EMZ7</accession>
<dbReference type="RefSeq" id="WP_263341549.1">
    <property type="nucleotide sequence ID" value="NZ_JAGSYH010000007.1"/>
</dbReference>
<comment type="similarity">
    <text evidence="1">Belongs to the cycloisomerase 2 family.</text>
</comment>
<keyword evidence="5" id="KW-1185">Reference proteome</keyword>
<name>A0ABW1EMZ7_9BACT</name>
<keyword evidence="3" id="KW-0732">Signal</keyword>
<keyword evidence="2" id="KW-0119">Carbohydrate metabolism</keyword>
<evidence type="ECO:0000313" key="5">
    <source>
        <dbReference type="Proteomes" id="UP001596091"/>
    </source>
</evidence>
<sequence>MKFRKFGKTLLACALSSAMVFSLSSCVRSFTVGYLYATGTVTATPSGDGIITGFGINNNNGKLKLLHGFPTSSGGANPVRAVLVDGSTFVYVLNRGTTASGGANCTTTDPCQNSNITEFSVGGNGSLSYQNTFYTQGINPFRLIADTSGNYLIALDHDAPSSTYCSTVVIGATSCGDITIFQINQTTGRLTLVTNAQLTASSGTQVTYFPVPANPIDFVMASGYVMTLSGAASASTTPSASNAGQTVYPYAYNSSSGQLTLSQSIPQVITNGNGEPIGQGTAILYTGAKIYVLDNEILVGTSTTPGQILPFTVGTNGALQALVGGAVADDPNETSPIFGITESKGKYFYVANQAGSDINTAAGITAYVIDPSSSQLSEASGSPYTLITSTTSDTGTGASPQCLLEDPSNQFIYTANAGDSTVTGKLLDPNSGALNQVQGWTGQMTLNGPATWCWISGRTN</sequence>
<evidence type="ECO:0000256" key="2">
    <source>
        <dbReference type="ARBA" id="ARBA00022526"/>
    </source>
</evidence>
<evidence type="ECO:0000256" key="3">
    <source>
        <dbReference type="SAM" id="SignalP"/>
    </source>
</evidence>
<evidence type="ECO:0000256" key="1">
    <source>
        <dbReference type="ARBA" id="ARBA00005564"/>
    </source>
</evidence>
<dbReference type="InterPro" id="IPR019405">
    <property type="entry name" value="Lactonase_7-beta_prop"/>
</dbReference>
<dbReference type="InterPro" id="IPR050282">
    <property type="entry name" value="Cycloisomerase_2"/>
</dbReference>
<proteinExistence type="inferred from homology"/>
<feature type="chain" id="PRO_5046203366" evidence="3">
    <location>
        <begin position="30"/>
        <end position="460"/>
    </location>
</feature>
<feature type="signal peptide" evidence="3">
    <location>
        <begin position="1"/>
        <end position="29"/>
    </location>
</feature>
<dbReference type="InterPro" id="IPR015943">
    <property type="entry name" value="WD40/YVTN_repeat-like_dom_sf"/>
</dbReference>
<dbReference type="Proteomes" id="UP001596091">
    <property type="component" value="Unassembled WGS sequence"/>
</dbReference>
<dbReference type="PANTHER" id="PTHR30344">
    <property type="entry name" value="6-PHOSPHOGLUCONOLACTONASE-RELATED"/>
    <property type="match status" value="1"/>
</dbReference>
<dbReference type="PROSITE" id="PS51257">
    <property type="entry name" value="PROKAR_LIPOPROTEIN"/>
    <property type="match status" value="1"/>
</dbReference>
<keyword evidence="2" id="KW-0313">Glucose metabolism</keyword>